<evidence type="ECO:0000313" key="5">
    <source>
        <dbReference type="Proteomes" id="UP000678499"/>
    </source>
</evidence>
<dbReference type="InterPro" id="IPR052790">
    <property type="entry name" value="YEATS_domain"/>
</dbReference>
<dbReference type="GO" id="GO:0045893">
    <property type="term" value="P:positive regulation of DNA-templated transcription"/>
    <property type="evidence" value="ECO:0007669"/>
    <property type="project" value="TreeGrafter"/>
</dbReference>
<dbReference type="EMBL" id="CAJPEX010000458">
    <property type="protein sequence ID" value="CAG0915815.1"/>
    <property type="molecule type" value="Genomic_DNA"/>
</dbReference>
<dbReference type="PROSITE" id="PS51037">
    <property type="entry name" value="YEATS"/>
    <property type="match status" value="1"/>
</dbReference>
<proteinExistence type="predicted"/>
<dbReference type="Pfam" id="PF03366">
    <property type="entry name" value="YEATS"/>
    <property type="match status" value="1"/>
</dbReference>
<dbReference type="PANTHER" id="PTHR47827">
    <property type="entry name" value="AHD DOMAIN-CONTAINING PROTEIN"/>
    <property type="match status" value="1"/>
</dbReference>
<gene>
    <name evidence="4" type="ORF">NMOB1V02_LOCUS3452</name>
</gene>
<keyword evidence="1 2" id="KW-0539">Nucleus</keyword>
<reference evidence="4" key="1">
    <citation type="submission" date="2020-11" db="EMBL/GenBank/DDBJ databases">
        <authorList>
            <person name="Tran Van P."/>
        </authorList>
    </citation>
    <scope>NUCLEOTIDE SEQUENCE</scope>
</reference>
<feature type="domain" description="YEATS" evidence="3">
    <location>
        <begin position="1"/>
        <end position="138"/>
    </location>
</feature>
<keyword evidence="5" id="KW-1185">Reference proteome</keyword>
<name>A0A7R9BHX6_9CRUS</name>
<protein>
    <recommendedName>
        <fullName evidence="3">YEATS domain-containing protein</fullName>
    </recommendedName>
</protein>
<comment type="subcellular location">
    <subcellularLocation>
        <location evidence="2">Nucleus</location>
    </subcellularLocation>
</comment>
<dbReference type="Gene3D" id="2.60.40.1970">
    <property type="entry name" value="YEATS domain"/>
    <property type="match status" value="1"/>
</dbReference>
<dbReference type="GO" id="GO:0008023">
    <property type="term" value="C:transcription elongation factor complex"/>
    <property type="evidence" value="ECO:0007669"/>
    <property type="project" value="TreeGrafter"/>
</dbReference>
<dbReference type="EMBL" id="OA882495">
    <property type="protein sequence ID" value="CAD7275663.1"/>
    <property type="molecule type" value="Genomic_DNA"/>
</dbReference>
<organism evidence="4">
    <name type="scientific">Notodromas monacha</name>
    <dbReference type="NCBI Taxonomy" id="399045"/>
    <lineage>
        <taxon>Eukaryota</taxon>
        <taxon>Metazoa</taxon>
        <taxon>Ecdysozoa</taxon>
        <taxon>Arthropoda</taxon>
        <taxon>Crustacea</taxon>
        <taxon>Oligostraca</taxon>
        <taxon>Ostracoda</taxon>
        <taxon>Podocopa</taxon>
        <taxon>Podocopida</taxon>
        <taxon>Cypridocopina</taxon>
        <taxon>Cypridoidea</taxon>
        <taxon>Cyprididae</taxon>
        <taxon>Notodromas</taxon>
    </lineage>
</organism>
<dbReference type="GO" id="GO:0003682">
    <property type="term" value="F:chromatin binding"/>
    <property type="evidence" value="ECO:0007669"/>
    <property type="project" value="TreeGrafter"/>
</dbReference>
<evidence type="ECO:0000259" key="3">
    <source>
        <dbReference type="PROSITE" id="PS51037"/>
    </source>
</evidence>
<evidence type="ECO:0000256" key="2">
    <source>
        <dbReference type="PROSITE-ProRule" id="PRU00376"/>
    </source>
</evidence>
<dbReference type="AlphaFoldDB" id="A0A7R9BHX6"/>
<dbReference type="OrthoDB" id="10053467at2759"/>
<sequence length="221" mass="24915">MAGKQNVQVRILLGHTVKKRAFPSSEGYTHDWTVFVRGDVDVNLSCFVEKVIFTIHPSFPRPKRVVKEPPYELSESGYAGFLLKIELVFKTSLEPRSAKFDLDLFFNSDPSMDANSIRPEKLTFQKPGEDFKRKLLPGGGLPAEGLVVVVVDLEIIAVVTTRGVSSTSRVTRMKSRQLRIHHVTTPLFGVKPYEVKQSQFLTAFLHSVSSMHSHLHQTRPK</sequence>
<dbReference type="Proteomes" id="UP000678499">
    <property type="component" value="Unassembled WGS sequence"/>
</dbReference>
<evidence type="ECO:0000256" key="1">
    <source>
        <dbReference type="ARBA" id="ARBA00023242"/>
    </source>
</evidence>
<dbReference type="PANTHER" id="PTHR47827:SF3">
    <property type="entry name" value="AF-9 ANC1 HOMOLOGY DOMAIN-CONTAINING PROTEIN"/>
    <property type="match status" value="1"/>
</dbReference>
<evidence type="ECO:0000313" key="4">
    <source>
        <dbReference type="EMBL" id="CAD7275663.1"/>
    </source>
</evidence>
<dbReference type="CDD" id="cd16906">
    <property type="entry name" value="YEATS_AF-9_like"/>
    <property type="match status" value="1"/>
</dbReference>
<dbReference type="InterPro" id="IPR038704">
    <property type="entry name" value="YEAST_sf"/>
</dbReference>
<dbReference type="InterPro" id="IPR055129">
    <property type="entry name" value="YEATS_dom"/>
</dbReference>
<accession>A0A7R9BHX6</accession>